<evidence type="ECO:0000259" key="1">
    <source>
        <dbReference type="Pfam" id="PF13460"/>
    </source>
</evidence>
<accession>A0A1H6FJZ6</accession>
<proteinExistence type="predicted"/>
<keyword evidence="3" id="KW-1185">Reference proteome</keyword>
<dbReference type="Pfam" id="PF13460">
    <property type="entry name" value="NAD_binding_10"/>
    <property type="match status" value="1"/>
</dbReference>
<dbReference type="STRING" id="29539.SAMN02745716_0401"/>
<sequence length="328" mass="36130">MQERCVHPCNLRIGRARTSPGCRGVELVIGATGYVGGRLLERLIAEGREVRALVRDPAALETQAAVEVVRGDLASGEGLEEAVRGVSFAYYLAHSMEPGRERDFERVERDCARRFVAVARAAGLERCVYLGGIAPRGRRSRHLASRLAVERILLRGLPRSTALRASIIVGARSPSFRVIVRLVERLPVLPLPAWRDRRTAPVDERDIIECLARTPATRCAEGRSIDVASPDEVTFGELVLRVAEHLGVPRLPLPLPGHHTPISAPIVSRLTGLPVALVRPLMESLESDIVPRDRRAVTEIYGIRTRPLDRAIEHALACWEAEEPLAAR</sequence>
<protein>
    <submittedName>
        <fullName evidence="2">Uncharacterized conserved protein YbjT, contains NAD(P)-binding and DUF2867 domains</fullName>
    </submittedName>
</protein>
<dbReference type="PANTHER" id="PTHR48079">
    <property type="entry name" value="PROTEIN YEEZ"/>
    <property type="match status" value="1"/>
</dbReference>
<name>A0A1H6FJZ6_THEAL</name>
<feature type="domain" description="NAD(P)-binding" evidence="1">
    <location>
        <begin position="30"/>
        <end position="133"/>
    </location>
</feature>
<dbReference type="InterPro" id="IPR036291">
    <property type="entry name" value="NAD(P)-bd_dom_sf"/>
</dbReference>
<evidence type="ECO:0000313" key="3">
    <source>
        <dbReference type="Proteomes" id="UP000222056"/>
    </source>
</evidence>
<organism evidence="2 3">
    <name type="scientific">Thermoleophilum album</name>
    <dbReference type="NCBI Taxonomy" id="29539"/>
    <lineage>
        <taxon>Bacteria</taxon>
        <taxon>Bacillati</taxon>
        <taxon>Actinomycetota</taxon>
        <taxon>Thermoleophilia</taxon>
        <taxon>Thermoleophilales</taxon>
        <taxon>Thermoleophilaceae</taxon>
        <taxon>Thermoleophilum</taxon>
    </lineage>
</organism>
<dbReference type="InterPro" id="IPR051783">
    <property type="entry name" value="NAD(P)-dependent_oxidoreduct"/>
</dbReference>
<dbReference type="PANTHER" id="PTHR48079:SF6">
    <property type="entry name" value="NAD(P)-BINDING DOMAIN-CONTAINING PROTEIN-RELATED"/>
    <property type="match status" value="1"/>
</dbReference>
<dbReference type="InterPro" id="IPR016040">
    <property type="entry name" value="NAD(P)-bd_dom"/>
</dbReference>
<dbReference type="SUPFAM" id="SSF51735">
    <property type="entry name" value="NAD(P)-binding Rossmann-fold domains"/>
    <property type="match status" value="1"/>
</dbReference>
<reference evidence="3" key="1">
    <citation type="submission" date="2016-10" db="EMBL/GenBank/DDBJ databases">
        <authorList>
            <person name="Varghese N."/>
            <person name="Submissions S."/>
        </authorList>
    </citation>
    <scope>NUCLEOTIDE SEQUENCE [LARGE SCALE GENOMIC DNA]</scope>
    <source>
        <strain evidence="3">ATCC 35263</strain>
    </source>
</reference>
<dbReference type="GO" id="GO:0005737">
    <property type="term" value="C:cytoplasm"/>
    <property type="evidence" value="ECO:0007669"/>
    <property type="project" value="TreeGrafter"/>
</dbReference>
<dbReference type="EMBL" id="FNWJ01000001">
    <property type="protein sequence ID" value="SEH10540.1"/>
    <property type="molecule type" value="Genomic_DNA"/>
</dbReference>
<dbReference type="GO" id="GO:0004029">
    <property type="term" value="F:aldehyde dehydrogenase (NAD+) activity"/>
    <property type="evidence" value="ECO:0007669"/>
    <property type="project" value="TreeGrafter"/>
</dbReference>
<dbReference type="Proteomes" id="UP000222056">
    <property type="component" value="Unassembled WGS sequence"/>
</dbReference>
<gene>
    <name evidence="2" type="ORF">SAMN02745716_0401</name>
</gene>
<dbReference type="AlphaFoldDB" id="A0A1H6FJZ6"/>
<dbReference type="Gene3D" id="3.40.50.720">
    <property type="entry name" value="NAD(P)-binding Rossmann-like Domain"/>
    <property type="match status" value="1"/>
</dbReference>
<evidence type="ECO:0000313" key="2">
    <source>
        <dbReference type="EMBL" id="SEH10540.1"/>
    </source>
</evidence>